<evidence type="ECO:0000313" key="4">
    <source>
        <dbReference type="EMBL" id="OGD61997.1"/>
    </source>
</evidence>
<proteinExistence type="predicted"/>
<feature type="signal peptide" evidence="3">
    <location>
        <begin position="1"/>
        <end position="24"/>
    </location>
</feature>
<keyword evidence="1" id="KW-0175">Coiled coil</keyword>
<gene>
    <name evidence="4" type="ORF">A2160_01740</name>
</gene>
<organism evidence="4 5">
    <name type="scientific">Candidatus Beckwithbacteria bacterium RBG_13_42_9</name>
    <dbReference type="NCBI Taxonomy" id="1797457"/>
    <lineage>
        <taxon>Bacteria</taxon>
        <taxon>Candidatus Beckwithiibacteriota</taxon>
    </lineage>
</organism>
<dbReference type="AlphaFoldDB" id="A0A1F5E3L0"/>
<evidence type="ECO:0000256" key="3">
    <source>
        <dbReference type="SAM" id="SignalP"/>
    </source>
</evidence>
<comment type="caution">
    <text evidence="4">The sequence shown here is derived from an EMBL/GenBank/DDBJ whole genome shotgun (WGS) entry which is preliminary data.</text>
</comment>
<evidence type="ECO:0000313" key="5">
    <source>
        <dbReference type="Proteomes" id="UP000177006"/>
    </source>
</evidence>
<name>A0A1F5E3L0_9BACT</name>
<dbReference type="EMBL" id="MEZK01000028">
    <property type="protein sequence ID" value="OGD61997.1"/>
    <property type="molecule type" value="Genomic_DNA"/>
</dbReference>
<accession>A0A1F5E3L0</accession>
<keyword evidence="3" id="KW-0732">Signal</keyword>
<feature type="region of interest" description="Disordered" evidence="2">
    <location>
        <begin position="195"/>
        <end position="215"/>
    </location>
</feature>
<reference evidence="4 5" key="1">
    <citation type="journal article" date="2016" name="Nat. Commun.">
        <title>Thousands of microbial genomes shed light on interconnected biogeochemical processes in an aquifer system.</title>
        <authorList>
            <person name="Anantharaman K."/>
            <person name="Brown C.T."/>
            <person name="Hug L.A."/>
            <person name="Sharon I."/>
            <person name="Castelle C.J."/>
            <person name="Probst A.J."/>
            <person name="Thomas B.C."/>
            <person name="Singh A."/>
            <person name="Wilkins M.J."/>
            <person name="Karaoz U."/>
            <person name="Brodie E.L."/>
            <person name="Williams K.H."/>
            <person name="Hubbard S.S."/>
            <person name="Banfield J.F."/>
        </authorList>
    </citation>
    <scope>NUCLEOTIDE SEQUENCE [LARGE SCALE GENOMIC DNA]</scope>
</reference>
<feature type="chain" id="PRO_5009518278" description="DUF5667 domain-containing protein" evidence="3">
    <location>
        <begin position="25"/>
        <end position="254"/>
    </location>
</feature>
<evidence type="ECO:0000256" key="2">
    <source>
        <dbReference type="SAM" id="MobiDB-lite"/>
    </source>
</evidence>
<feature type="coiled-coil region" evidence="1">
    <location>
        <begin position="67"/>
        <end position="138"/>
    </location>
</feature>
<evidence type="ECO:0000256" key="1">
    <source>
        <dbReference type="SAM" id="Coils"/>
    </source>
</evidence>
<evidence type="ECO:0008006" key="6">
    <source>
        <dbReference type="Google" id="ProtNLM"/>
    </source>
</evidence>
<sequence>MKKIIVFSFLTVSLFFFLRMPVLAQENPATPASPVVSDEPGDFVPDPNSPWFGLQNALIHVSQNVQLSLTRDEAKKAELELKFAQQEESLAQKIADSEDPEKFSALLEKTRTRHQELLNKVEARIDKLGDRQEEFQQKVEQHQISFQQKLESKEKRYEKRLQMIDSDDDQESSAAGVFNQERFEKRNEQELNLGQPLNEPKHINSTGTAPAGAEPVRRENRLQPMAPSAKNVQGVQVESSVVERVWNEVVSWFE</sequence>
<dbReference type="Proteomes" id="UP000177006">
    <property type="component" value="Unassembled WGS sequence"/>
</dbReference>
<protein>
    <recommendedName>
        <fullName evidence="6">DUF5667 domain-containing protein</fullName>
    </recommendedName>
</protein>